<dbReference type="PROSITE" id="PS50081">
    <property type="entry name" value="ZF_DAG_PE_2"/>
    <property type="match status" value="1"/>
</dbReference>
<feature type="region of interest" description="Disordered" evidence="7">
    <location>
        <begin position="1858"/>
        <end position="1930"/>
    </location>
</feature>
<dbReference type="PROSITE" id="PS50003">
    <property type="entry name" value="PH_DOMAIN"/>
    <property type="match status" value="1"/>
</dbReference>
<feature type="domain" description="PH" evidence="8">
    <location>
        <begin position="1331"/>
        <end position="1445"/>
    </location>
</feature>
<feature type="region of interest" description="Disordered" evidence="7">
    <location>
        <begin position="1226"/>
        <end position="1246"/>
    </location>
</feature>
<keyword evidence="11" id="KW-0808">Transferase</keyword>
<evidence type="ECO:0000256" key="4">
    <source>
        <dbReference type="ARBA" id="ARBA00047899"/>
    </source>
</evidence>
<protein>
    <submittedName>
        <fullName evidence="11">Citron Rho-interacting kinase-like</fullName>
    </submittedName>
</protein>
<gene>
    <name evidence="11" type="primary">Cit-001</name>
</gene>
<evidence type="ECO:0000313" key="11">
    <source>
        <dbReference type="EMBL" id="CAB3231353.1"/>
    </source>
</evidence>
<feature type="compositionally biased region" description="Polar residues" evidence="7">
    <location>
        <begin position="1858"/>
        <end position="1883"/>
    </location>
</feature>
<keyword evidence="3" id="KW-0862">Zinc</keyword>
<dbReference type="CDD" id="cd20814">
    <property type="entry name" value="CRIK"/>
    <property type="match status" value="1"/>
</dbReference>
<dbReference type="SUPFAM" id="SSF50729">
    <property type="entry name" value="PH domain-like"/>
    <property type="match status" value="1"/>
</dbReference>
<dbReference type="InterPro" id="IPR002219">
    <property type="entry name" value="PKC_DAG/PE"/>
</dbReference>
<dbReference type="PROSITE" id="PS00479">
    <property type="entry name" value="ZF_DAG_PE_1"/>
    <property type="match status" value="1"/>
</dbReference>
<evidence type="ECO:0000256" key="3">
    <source>
        <dbReference type="ARBA" id="ARBA00022833"/>
    </source>
</evidence>
<evidence type="ECO:0000256" key="7">
    <source>
        <dbReference type="SAM" id="MobiDB-lite"/>
    </source>
</evidence>
<dbReference type="PANTHER" id="PTHR22988:SF71">
    <property type="entry name" value="CITRON RHO-INTERACTING KINASE"/>
    <property type="match status" value="1"/>
</dbReference>
<organism evidence="11">
    <name type="scientific">Phallusia mammillata</name>
    <dbReference type="NCBI Taxonomy" id="59560"/>
    <lineage>
        <taxon>Eukaryota</taxon>
        <taxon>Metazoa</taxon>
        <taxon>Chordata</taxon>
        <taxon>Tunicata</taxon>
        <taxon>Ascidiacea</taxon>
        <taxon>Phlebobranchia</taxon>
        <taxon>Ascidiidae</taxon>
        <taxon>Phallusia</taxon>
    </lineage>
</organism>
<evidence type="ECO:0000256" key="1">
    <source>
        <dbReference type="ARBA" id="ARBA00022553"/>
    </source>
</evidence>
<evidence type="ECO:0000259" key="10">
    <source>
        <dbReference type="PROSITE" id="PS50219"/>
    </source>
</evidence>
<sequence length="1930" mass="219388">MERSSNSRQLERKLRELKAERDAFERDVTVYLQENKHLKEQVEVLKSSHTASDTQAVQVLNDIRQHHKQLIELKEDEYVSELKRKDKATRFLDSKLKDVELKLKNAETKIFQHKSVVEKLEENINKLQTENEKLRQIEKNHKTTSSNNTSQLKTLEKKVATLSKQNDEKEQYLASIIEKYENETEVTASKTRVRIRVLEEQIKTMKAECDKKSNDLTKTSSKLAAVSSEREAVTSQQKQKLVDVEKRLKENLKESENIQEQLYQAKEKISCLEGEQHSMATKHRIKTKALEESLERMKKENNTKEEQLNLLNSKLSNAEKTTDNLTSKQKSQMRSLEDKIKSLQYQVEVKDDELSKTEEQLSSIQSECTTLTAKHRVKTKALEEKLEKLKKECDLKDEQLHMTSHKLSSAEKTTTALTSRQKGQMRSLEEKVNQLQHELDIKDDELSKINSENKILKSRSDNLVAKQRSETQALQDKLVKAQETLDEKLVELDKVSSKLAGLENNSQATTFKQTLHARALETKLKKLESEIKRKDEKIFELTTELSNHSLEVKSVSSHQLTQVKTLEDKIQKLEAENQKREEHLYKVSTKLAHTELEGDSVASNYRVKIRALEEKSERLQQENQLKEDQLIKAESGCSEAQSKLHKLKEKIRRLELEVSRKDDELNDLRSVETEFLSKTSASMSQIQTVQHEKNRLEADNKRLKTELNEMTRRISSLECDVADAKCSIKHKERQIEKLSNAENQVKLVTSEKENNEEKMQHEIMSLRLTSDQLKSEIKNLKHELQSAKKEVTQLSKDLSNEKKQCQLLKENSSASSRKLQQSQNEQRQTVEQQARTIEDLQEKLETAESALFRTKQECKSLQDQCSSSENEIAALVPLQQQVEEYRKQCSQLQNTNSAQASKFEKLVKENREMKRNLEGLGSEQLTQSRKAIELEKTSDMLKESCVMLERQVEELETFNNELIEKQDALTRERDSALSQCSTLEVELKSLQRELRNEMCEMDQNNSDQITELKIQLREEINQTHESAEEFRDLERRYKMLELNATGVQRKLTAEKDCRDRAENELERIKSDLIVMQQSLSRSEHQLHIEIDRCDEAEKEKTQLLNRMETEKLEHSHELVRLNCTGAQQIKLIDFLQSRVEELESSDKKKKKQKKTTVYQAPLQYRELCDLLEEEKASNVRLQQQVNMLRSELQDSNTKVKRIKHGMDTPLSPGSIAAISSIVKSPAPSSTISPTSKGGKLRSKPRMHHNIPHRLSTWLCTRATRCSVCLAIIHFGHSSLRCSECSVTCHTKCKKSVTNTCGLPGGLFEQFKEGTKPSNLSPITCVFKGGNQDQMHGCLKVLCGDDSWASRTVRLTSTHLRILPLNAKSPSKGEKDDVIDLSKAAYVHTDVSQAELPGTARQDLPYVFKIHTGSSNSCWPARSVFFLAAGYAEKHQWVEKLEAVTSRHNGSRNISNNAKILGNEILTLLSDEKLEMNCSLPISDKHILFGCDEGLYLLAPSTSAVSTRANMTQVKGVGKVFQMILLSKHQVVAIEGSKHRLVTFDISTITDHKVAVQDAEVENCHVIACGHAEGVYYLCAASASSVTILKYNERLKKFCKQKEVATSEPCTCMLFTACSVIIGTNTFYEIDLTDYKIDEFLNIGDRALSRRLKDSSIFPVAVLKIKDEEGRQEFLLCFHEFGLFVDGFGRLTREGQISWSRMPLSFEYREPYLVVVQFNSVEILQLDSTQDVSAEEAVIDHSFLSFPSGRFLGPAITSGAVYLSSVEGSRTSVFCCKGNMKGGSREAVKIANKRRYAALSASTDSLASPTVKRSSALSDMSNLRESRDISSSCQSIDTSRWTSGTSDCDAISVDTNTDSETLINTATDSDTVVPSSEEGSTSDAYSDDVSARLRWRPVQSSTTRKAAPAKPARRRDMASGSKYGQVPSTEV</sequence>
<dbReference type="Gene3D" id="1.10.287.1490">
    <property type="match status" value="1"/>
</dbReference>
<dbReference type="SMART" id="SM00109">
    <property type="entry name" value="C1"/>
    <property type="match status" value="1"/>
</dbReference>
<keyword evidence="1" id="KW-0597">Phosphoprotein</keyword>
<feature type="domain" description="Phorbol-ester/DAG-type" evidence="9">
    <location>
        <begin position="1251"/>
        <end position="1300"/>
    </location>
</feature>
<keyword evidence="2" id="KW-0479">Metal-binding</keyword>
<feature type="compositionally biased region" description="Polar residues" evidence="7">
    <location>
        <begin position="404"/>
        <end position="424"/>
    </location>
</feature>
<dbReference type="Pfam" id="PF00780">
    <property type="entry name" value="CNH"/>
    <property type="match status" value="1"/>
</dbReference>
<name>A0A6F9DA72_9ASCI</name>
<feature type="compositionally biased region" description="Low complexity" evidence="7">
    <location>
        <begin position="1226"/>
        <end position="1235"/>
    </location>
</feature>
<dbReference type="GO" id="GO:0005856">
    <property type="term" value="C:cytoskeleton"/>
    <property type="evidence" value="ECO:0007669"/>
    <property type="project" value="TreeGrafter"/>
</dbReference>
<keyword evidence="6" id="KW-0175">Coiled coil</keyword>
<evidence type="ECO:0000259" key="8">
    <source>
        <dbReference type="PROSITE" id="PS50003"/>
    </source>
</evidence>
<dbReference type="GO" id="GO:0031032">
    <property type="term" value="P:actomyosin structure organization"/>
    <property type="evidence" value="ECO:0007669"/>
    <property type="project" value="TreeGrafter"/>
</dbReference>
<dbReference type="InterPro" id="IPR046349">
    <property type="entry name" value="C1-like_sf"/>
</dbReference>
<dbReference type="InterPro" id="IPR001849">
    <property type="entry name" value="PH_domain"/>
</dbReference>
<feature type="domain" description="CNH" evidence="10">
    <location>
        <begin position="1472"/>
        <end position="1750"/>
    </location>
</feature>
<dbReference type="Gene3D" id="3.30.60.20">
    <property type="match status" value="1"/>
</dbReference>
<dbReference type="SMART" id="SM00233">
    <property type="entry name" value="PH"/>
    <property type="match status" value="1"/>
</dbReference>
<keyword evidence="11" id="KW-0418">Kinase</keyword>
<reference evidence="11" key="1">
    <citation type="submission" date="2020-04" db="EMBL/GenBank/DDBJ databases">
        <authorList>
            <person name="Neveu A P."/>
        </authorList>
    </citation>
    <scope>NUCLEOTIDE SEQUENCE</scope>
    <source>
        <tissue evidence="11">Whole embryo</tissue>
    </source>
</reference>
<evidence type="ECO:0000256" key="5">
    <source>
        <dbReference type="ARBA" id="ARBA00048679"/>
    </source>
</evidence>
<dbReference type="GO" id="GO:0004674">
    <property type="term" value="F:protein serine/threonine kinase activity"/>
    <property type="evidence" value="ECO:0007669"/>
    <property type="project" value="UniProtKB-EC"/>
</dbReference>
<accession>A0A6F9DA72</accession>
<evidence type="ECO:0000259" key="9">
    <source>
        <dbReference type="PROSITE" id="PS50081"/>
    </source>
</evidence>
<evidence type="ECO:0000256" key="6">
    <source>
        <dbReference type="SAM" id="Coils"/>
    </source>
</evidence>
<dbReference type="InterPro" id="IPR001180">
    <property type="entry name" value="CNH_dom"/>
</dbReference>
<dbReference type="GO" id="GO:0046872">
    <property type="term" value="F:metal ion binding"/>
    <property type="evidence" value="ECO:0007669"/>
    <property type="project" value="UniProtKB-KW"/>
</dbReference>
<proteinExistence type="evidence at transcript level"/>
<feature type="coiled-coil region" evidence="6">
    <location>
        <begin position="7"/>
        <end position="41"/>
    </location>
</feature>
<dbReference type="SUPFAM" id="SSF57889">
    <property type="entry name" value="Cysteine-rich domain"/>
    <property type="match status" value="1"/>
</dbReference>
<dbReference type="InterPro" id="IPR050839">
    <property type="entry name" value="Rho-assoc_Ser/Thr_Kinase"/>
</dbReference>
<feature type="region of interest" description="Disordered" evidence="7">
    <location>
        <begin position="404"/>
        <end position="427"/>
    </location>
</feature>
<dbReference type="SMART" id="SM00036">
    <property type="entry name" value="CNH"/>
    <property type="match status" value="1"/>
</dbReference>
<comment type="catalytic activity">
    <reaction evidence="4">
        <text>L-threonyl-[protein] + ATP = O-phospho-L-threonyl-[protein] + ADP + H(+)</text>
        <dbReference type="Rhea" id="RHEA:46608"/>
        <dbReference type="Rhea" id="RHEA-COMP:11060"/>
        <dbReference type="Rhea" id="RHEA-COMP:11605"/>
        <dbReference type="ChEBI" id="CHEBI:15378"/>
        <dbReference type="ChEBI" id="CHEBI:30013"/>
        <dbReference type="ChEBI" id="CHEBI:30616"/>
        <dbReference type="ChEBI" id="CHEBI:61977"/>
        <dbReference type="ChEBI" id="CHEBI:456216"/>
        <dbReference type="EC" id="2.7.11.1"/>
    </reaction>
</comment>
<dbReference type="PROSITE" id="PS50219">
    <property type="entry name" value="CNH"/>
    <property type="match status" value="1"/>
</dbReference>
<dbReference type="EMBL" id="LR783971">
    <property type="protein sequence ID" value="CAB3231353.1"/>
    <property type="molecule type" value="mRNA"/>
</dbReference>
<feature type="region of interest" description="Disordered" evidence="7">
    <location>
        <begin position="809"/>
        <end position="833"/>
    </location>
</feature>
<dbReference type="PANTHER" id="PTHR22988">
    <property type="entry name" value="MYOTONIC DYSTROPHY S/T KINASE-RELATED"/>
    <property type="match status" value="1"/>
</dbReference>
<comment type="catalytic activity">
    <reaction evidence="5">
        <text>L-seryl-[protein] + ATP = O-phospho-L-seryl-[protein] + ADP + H(+)</text>
        <dbReference type="Rhea" id="RHEA:17989"/>
        <dbReference type="Rhea" id="RHEA-COMP:9863"/>
        <dbReference type="Rhea" id="RHEA-COMP:11604"/>
        <dbReference type="ChEBI" id="CHEBI:15378"/>
        <dbReference type="ChEBI" id="CHEBI:29999"/>
        <dbReference type="ChEBI" id="CHEBI:30616"/>
        <dbReference type="ChEBI" id="CHEBI:83421"/>
        <dbReference type="ChEBI" id="CHEBI:456216"/>
        <dbReference type="EC" id="2.7.11.1"/>
    </reaction>
</comment>
<dbReference type="GO" id="GO:0005737">
    <property type="term" value="C:cytoplasm"/>
    <property type="evidence" value="ECO:0007669"/>
    <property type="project" value="TreeGrafter"/>
</dbReference>
<evidence type="ECO:0000256" key="2">
    <source>
        <dbReference type="ARBA" id="ARBA00022723"/>
    </source>
</evidence>